<dbReference type="PROSITE" id="PS50213">
    <property type="entry name" value="FAS1"/>
    <property type="match status" value="2"/>
</dbReference>
<feature type="domain" description="FAS1" evidence="1">
    <location>
        <begin position="136"/>
        <end position="269"/>
    </location>
</feature>
<dbReference type="PANTHER" id="PTHR10900:SF77">
    <property type="entry name" value="FI19380P1"/>
    <property type="match status" value="1"/>
</dbReference>
<dbReference type="InterPro" id="IPR000782">
    <property type="entry name" value="FAS1_domain"/>
</dbReference>
<evidence type="ECO:0000313" key="2">
    <source>
        <dbReference type="EMBL" id="OEU07557.1"/>
    </source>
</evidence>
<dbReference type="Pfam" id="PF02469">
    <property type="entry name" value="Fasciclin"/>
    <property type="match status" value="2"/>
</dbReference>
<dbReference type="OrthoDB" id="5988460at2759"/>
<dbReference type="InParanoid" id="A0A1E7EP57"/>
<dbReference type="PANTHER" id="PTHR10900">
    <property type="entry name" value="PERIOSTIN-RELATED"/>
    <property type="match status" value="1"/>
</dbReference>
<dbReference type="SUPFAM" id="SSF82153">
    <property type="entry name" value="FAS1 domain"/>
    <property type="match status" value="2"/>
</dbReference>
<evidence type="ECO:0000259" key="1">
    <source>
        <dbReference type="PROSITE" id="PS50213"/>
    </source>
</evidence>
<dbReference type="KEGG" id="fcy:FRACYDRAFT_197550"/>
<sequence length="283" mass="29320">TLVAALGAADLVDALSEPNGPYTVFAPTDDAFAALPEELVPCLLRSKNKGALTNILLYHVVDGQVLSTDLSNGLEAPTLLEGEDVTVDLTDGVKINDSTVIEADVRTSNGVIHVVDAVLVPPSIDVAAFLETSCGAFDIPETAVDAGIFNTLVAALGAADLVDALSEPNGPYTVFAPTDDAFAALPEELVPCLLKGKNKPALTNILLYHVVDGQVLSTDLSNGLEAPTLLEGEDVTVDLTDGVKINDSTVIKADVLTSNGVIHVVDAVLVPPSIDVAAFLSTW</sequence>
<protein>
    <submittedName>
        <fullName evidence="2">Beta-Ig-H3/fasciclin</fullName>
    </submittedName>
</protein>
<proteinExistence type="predicted"/>
<dbReference type="InterPro" id="IPR036378">
    <property type="entry name" value="FAS1_dom_sf"/>
</dbReference>
<dbReference type="GO" id="GO:0005615">
    <property type="term" value="C:extracellular space"/>
    <property type="evidence" value="ECO:0007669"/>
    <property type="project" value="TreeGrafter"/>
</dbReference>
<dbReference type="InterPro" id="IPR050904">
    <property type="entry name" value="Adhesion/Biosynth-related"/>
</dbReference>
<dbReference type="AlphaFoldDB" id="A0A1E7EP57"/>
<dbReference type="Gene3D" id="2.30.180.10">
    <property type="entry name" value="FAS1 domain"/>
    <property type="match status" value="2"/>
</dbReference>
<gene>
    <name evidence="2" type="ORF">FRACYDRAFT_197550</name>
</gene>
<feature type="non-terminal residue" evidence="2">
    <location>
        <position position="1"/>
    </location>
</feature>
<keyword evidence="3" id="KW-1185">Reference proteome</keyword>
<dbReference type="SMART" id="SM00554">
    <property type="entry name" value="FAS1"/>
    <property type="match status" value="2"/>
</dbReference>
<name>A0A1E7EP57_9STRA</name>
<reference evidence="2 3" key="1">
    <citation type="submission" date="2016-09" db="EMBL/GenBank/DDBJ databases">
        <title>Extensive genetic diversity and differential bi-allelic expression allows diatom success in the polar Southern Ocean.</title>
        <authorList>
            <consortium name="DOE Joint Genome Institute"/>
            <person name="Mock T."/>
            <person name="Otillar R.P."/>
            <person name="Strauss J."/>
            <person name="Dupont C."/>
            <person name="Frickenhaus S."/>
            <person name="Maumus F."/>
            <person name="Mcmullan M."/>
            <person name="Sanges R."/>
            <person name="Schmutz J."/>
            <person name="Toseland A."/>
            <person name="Valas R."/>
            <person name="Veluchamy A."/>
            <person name="Ward B.J."/>
            <person name="Allen A."/>
            <person name="Barry K."/>
            <person name="Falciatore A."/>
            <person name="Ferrante M."/>
            <person name="Fortunato A.E."/>
            <person name="Gloeckner G."/>
            <person name="Gruber A."/>
            <person name="Hipkin R."/>
            <person name="Janech M."/>
            <person name="Kroth P."/>
            <person name="Leese F."/>
            <person name="Lindquist E."/>
            <person name="Lyon B.R."/>
            <person name="Martin J."/>
            <person name="Mayer C."/>
            <person name="Parker M."/>
            <person name="Quesneville H."/>
            <person name="Raymond J."/>
            <person name="Uhlig C."/>
            <person name="Valentin K.U."/>
            <person name="Worden A.Z."/>
            <person name="Armbrust E.V."/>
            <person name="Bowler C."/>
            <person name="Green B."/>
            <person name="Moulton V."/>
            <person name="Van Oosterhout C."/>
            <person name="Grigoriev I."/>
        </authorList>
    </citation>
    <scope>NUCLEOTIDE SEQUENCE [LARGE SCALE GENOMIC DNA]</scope>
    <source>
        <strain evidence="2 3">CCMP1102</strain>
    </source>
</reference>
<organism evidence="2 3">
    <name type="scientific">Fragilariopsis cylindrus CCMP1102</name>
    <dbReference type="NCBI Taxonomy" id="635003"/>
    <lineage>
        <taxon>Eukaryota</taxon>
        <taxon>Sar</taxon>
        <taxon>Stramenopiles</taxon>
        <taxon>Ochrophyta</taxon>
        <taxon>Bacillariophyta</taxon>
        <taxon>Bacillariophyceae</taxon>
        <taxon>Bacillariophycidae</taxon>
        <taxon>Bacillariales</taxon>
        <taxon>Bacillariaceae</taxon>
        <taxon>Fragilariopsis</taxon>
    </lineage>
</organism>
<dbReference type="Proteomes" id="UP000095751">
    <property type="component" value="Unassembled WGS sequence"/>
</dbReference>
<evidence type="ECO:0000313" key="3">
    <source>
        <dbReference type="Proteomes" id="UP000095751"/>
    </source>
</evidence>
<feature type="domain" description="FAS1" evidence="1">
    <location>
        <begin position="1"/>
        <end position="119"/>
    </location>
</feature>
<dbReference type="EMBL" id="KV784385">
    <property type="protein sequence ID" value="OEU07557.1"/>
    <property type="molecule type" value="Genomic_DNA"/>
</dbReference>
<dbReference type="FunFam" id="2.30.180.10:FF:000032">
    <property type="entry name" value="Fasciclin domain-containing protein, putative"/>
    <property type="match status" value="2"/>
</dbReference>
<accession>A0A1E7EP57</accession>